<dbReference type="PANTHER" id="PTHR24136">
    <property type="entry name" value="SOWAH (DROSOPHILA) HOMOLOG"/>
    <property type="match status" value="1"/>
</dbReference>
<name>A0A368R8N2_SETIT</name>
<dbReference type="PROSITE" id="PS50297">
    <property type="entry name" value="ANK_REP_REGION"/>
    <property type="match status" value="1"/>
</dbReference>
<protein>
    <submittedName>
        <fullName evidence="6">Uncharacterized protein</fullName>
    </submittedName>
</protein>
<accession>A0A368R8N2</accession>
<dbReference type="Gene3D" id="1.25.40.20">
    <property type="entry name" value="Ankyrin repeat-containing domain"/>
    <property type="match status" value="1"/>
</dbReference>
<reference evidence="6" key="1">
    <citation type="journal article" date="2012" name="Nat. Biotechnol.">
        <title>Reference genome sequence of the model plant Setaria.</title>
        <authorList>
            <person name="Bennetzen J.L."/>
            <person name="Schmutz J."/>
            <person name="Wang H."/>
            <person name="Percifield R."/>
            <person name="Hawkins J."/>
            <person name="Pontaroli A.C."/>
            <person name="Estep M."/>
            <person name="Feng L."/>
            <person name="Vaughn J.N."/>
            <person name="Grimwood J."/>
            <person name="Jenkins J."/>
            <person name="Barry K."/>
            <person name="Lindquist E."/>
            <person name="Hellsten U."/>
            <person name="Deshpande S."/>
            <person name="Wang X."/>
            <person name="Wu X."/>
            <person name="Mitros T."/>
            <person name="Triplett J."/>
            <person name="Yang X."/>
            <person name="Ye C.Y."/>
            <person name="Mauro-Herrera M."/>
            <person name="Wang L."/>
            <person name="Li P."/>
            <person name="Sharma M."/>
            <person name="Sharma R."/>
            <person name="Ronald P.C."/>
            <person name="Panaud O."/>
            <person name="Kellogg E.A."/>
            <person name="Brutnell T.P."/>
            <person name="Doust A.N."/>
            <person name="Tuskan G.A."/>
            <person name="Rokhsar D."/>
            <person name="Devos K.M."/>
        </authorList>
    </citation>
    <scope>NUCLEOTIDE SEQUENCE [LARGE SCALE GENOMIC DNA]</scope>
    <source>
        <strain evidence="6">Yugu1</strain>
    </source>
</reference>
<dbReference type="InterPro" id="IPR036770">
    <property type="entry name" value="Ankyrin_rpt-contain_sf"/>
</dbReference>
<organism evidence="6">
    <name type="scientific">Setaria italica</name>
    <name type="common">Foxtail millet</name>
    <name type="synonym">Panicum italicum</name>
    <dbReference type="NCBI Taxonomy" id="4555"/>
    <lineage>
        <taxon>Eukaryota</taxon>
        <taxon>Viridiplantae</taxon>
        <taxon>Streptophyta</taxon>
        <taxon>Embryophyta</taxon>
        <taxon>Tracheophyta</taxon>
        <taxon>Spermatophyta</taxon>
        <taxon>Magnoliopsida</taxon>
        <taxon>Liliopsida</taxon>
        <taxon>Poales</taxon>
        <taxon>Poaceae</taxon>
        <taxon>PACMAD clade</taxon>
        <taxon>Panicoideae</taxon>
        <taxon>Panicodae</taxon>
        <taxon>Paniceae</taxon>
        <taxon>Cenchrinae</taxon>
        <taxon>Setaria</taxon>
    </lineage>
</organism>
<dbReference type="InterPro" id="IPR002110">
    <property type="entry name" value="Ankyrin_rpt"/>
</dbReference>
<evidence type="ECO:0000256" key="1">
    <source>
        <dbReference type="ARBA" id="ARBA00005949"/>
    </source>
</evidence>
<evidence type="ECO:0000256" key="5">
    <source>
        <dbReference type="SAM" id="MobiDB-lite"/>
    </source>
</evidence>
<dbReference type="InterPro" id="IPR051573">
    <property type="entry name" value="Ankyrin-SOCS_box_domain"/>
</dbReference>
<dbReference type="EMBL" id="CM003532">
    <property type="protein sequence ID" value="RCV26492.1"/>
    <property type="molecule type" value="Genomic_DNA"/>
</dbReference>
<evidence type="ECO:0000256" key="4">
    <source>
        <dbReference type="PROSITE-ProRule" id="PRU00023"/>
    </source>
</evidence>
<dbReference type="OrthoDB" id="686800at2759"/>
<sequence length="470" mass="53502">MRFFFLENSAPMHEKCEREALQAADQDNSKDKDASTTDETEDPWDPPYDPCPPCETWEESEEWFHKTTALIANSRATNIITPDRTPQRVTDALWHKVPDLVSILEKDNVPGFLQLFNNNRGCMAWGFVITPETFNYIVSENALRCAKVALEGKAPELSGHRANPNYMNPYGYFPLHEAAEKFSVDMINLLFNYGASANVRTAGDKIIENLLPLHVAVENTCLHKYLEDSLLPFQDYPDRRDYVYKLIQLLCLPEMKIFLDTTRLLAKKTDNLLDELWNYVKDGKLVQTAVLLLAGQEQIRQVGSSKKRKGFSEPDGFDTIMTCLMKCSVALKEKRRDQNELEASLTLECIALLVNIISKAGEDLDAYIQTHSEIMQVPYVEVLERVSSILKDRGFFPTGEGIDVGNLCPFDCKMFSDPGSREHLDATRVDTETAYPHASLGKVKIFKFSSILFFVGKLHLFPYFCMFENI</sequence>
<evidence type="ECO:0000256" key="2">
    <source>
        <dbReference type="ARBA" id="ARBA00022737"/>
    </source>
</evidence>
<dbReference type="PROSITE" id="PS50088">
    <property type="entry name" value="ANK_REPEAT"/>
    <property type="match status" value="1"/>
</dbReference>
<feature type="repeat" description="ANK" evidence="4">
    <location>
        <begin position="170"/>
        <end position="202"/>
    </location>
</feature>
<dbReference type="AlphaFoldDB" id="A0A368R8N2"/>
<reference evidence="6" key="2">
    <citation type="submission" date="2015-07" db="EMBL/GenBank/DDBJ databases">
        <authorList>
            <person name="Noorani M."/>
        </authorList>
    </citation>
    <scope>NUCLEOTIDE SEQUENCE</scope>
    <source>
        <strain evidence="6">Yugu1</strain>
    </source>
</reference>
<dbReference type="PANTHER" id="PTHR24136:SF54">
    <property type="match status" value="1"/>
</dbReference>
<gene>
    <name evidence="6" type="ORF">SETIT_5G249800v2</name>
</gene>
<feature type="region of interest" description="Disordered" evidence="5">
    <location>
        <begin position="18"/>
        <end position="50"/>
    </location>
</feature>
<proteinExistence type="inferred from homology"/>
<keyword evidence="2" id="KW-0677">Repeat</keyword>
<keyword evidence="3 4" id="KW-0040">ANK repeat</keyword>
<dbReference type="STRING" id="4555.A0A368R8N2"/>
<evidence type="ECO:0000256" key="3">
    <source>
        <dbReference type="ARBA" id="ARBA00023043"/>
    </source>
</evidence>
<evidence type="ECO:0000313" key="6">
    <source>
        <dbReference type="EMBL" id="RCV26492.1"/>
    </source>
</evidence>
<dbReference type="SUPFAM" id="SSF48403">
    <property type="entry name" value="Ankyrin repeat"/>
    <property type="match status" value="1"/>
</dbReference>
<comment type="similarity">
    <text evidence="1">Belongs to the ankyrin SOCS box (ASB) family.</text>
</comment>